<dbReference type="EMBL" id="FUYB01000026">
    <property type="protein sequence ID" value="SKA94246.1"/>
    <property type="molecule type" value="Genomic_DNA"/>
</dbReference>
<dbReference type="STRING" id="92487.SAMN02745130_03635"/>
<sequence length="200" mass="22996">MTEVSIMQRALGAQWETLAPALKAHYAAAKNRDLGILTVEYPTAMQGPLNVLRLFGTLINQRAQKVPTQVYKWMVGEQQYWQRRVELPKQVMAFDSHWHYVGGNELIEYVKPYLGLKMAVTVRDGKLYYEGRAYILKLGSLLIPIPEALVLGHTTIEEIGVDAKQFTMDFRLQHPLFGQIYRYTGRFHTELEASRPQTQL</sequence>
<dbReference type="OrthoDB" id="8844917at2"/>
<dbReference type="Pfam" id="PF13761">
    <property type="entry name" value="DUF4166"/>
    <property type="match status" value="1"/>
</dbReference>
<keyword evidence="3" id="KW-1185">Reference proteome</keyword>
<evidence type="ECO:0000313" key="3">
    <source>
        <dbReference type="Proteomes" id="UP000190460"/>
    </source>
</evidence>
<evidence type="ECO:0000259" key="1">
    <source>
        <dbReference type="Pfam" id="PF13761"/>
    </source>
</evidence>
<name>A0A1T4XXI7_9GAMM</name>
<organism evidence="2 3">
    <name type="scientific">Thiothrix eikelboomii</name>
    <dbReference type="NCBI Taxonomy" id="92487"/>
    <lineage>
        <taxon>Bacteria</taxon>
        <taxon>Pseudomonadati</taxon>
        <taxon>Pseudomonadota</taxon>
        <taxon>Gammaproteobacteria</taxon>
        <taxon>Thiotrichales</taxon>
        <taxon>Thiotrichaceae</taxon>
        <taxon>Thiothrix</taxon>
    </lineage>
</organism>
<feature type="domain" description="DUF4166" evidence="1">
    <location>
        <begin position="18"/>
        <end position="187"/>
    </location>
</feature>
<dbReference type="AlphaFoldDB" id="A0A1T4XXI7"/>
<dbReference type="RefSeq" id="WP_143594412.1">
    <property type="nucleotide sequence ID" value="NZ_FUYB01000026.1"/>
</dbReference>
<dbReference type="Proteomes" id="UP000190460">
    <property type="component" value="Unassembled WGS sequence"/>
</dbReference>
<reference evidence="2 3" key="1">
    <citation type="submission" date="2017-02" db="EMBL/GenBank/DDBJ databases">
        <authorList>
            <person name="Peterson S.W."/>
        </authorList>
    </citation>
    <scope>NUCLEOTIDE SEQUENCE [LARGE SCALE GENOMIC DNA]</scope>
    <source>
        <strain evidence="2 3">ATCC 49788</strain>
    </source>
</reference>
<evidence type="ECO:0000313" key="2">
    <source>
        <dbReference type="EMBL" id="SKA94246.1"/>
    </source>
</evidence>
<protein>
    <recommendedName>
        <fullName evidence="1">DUF4166 domain-containing protein</fullName>
    </recommendedName>
</protein>
<gene>
    <name evidence="2" type="ORF">SAMN02745130_03635</name>
</gene>
<proteinExistence type="predicted"/>
<accession>A0A1T4XXI7</accession>
<dbReference type="InterPro" id="IPR025311">
    <property type="entry name" value="DUF4166"/>
</dbReference>